<evidence type="ECO:0000259" key="5">
    <source>
        <dbReference type="Pfam" id="PF01490"/>
    </source>
</evidence>
<dbReference type="Proteomes" id="UP000034805">
    <property type="component" value="Unassembled WGS sequence"/>
</dbReference>
<dbReference type="EMBL" id="JARO02013372">
    <property type="protein sequence ID" value="KPP58721.1"/>
    <property type="molecule type" value="Genomic_DNA"/>
</dbReference>
<sequence length="286" mass="31807">MVHGTALLFGSRSYEEQAERQHLQLIDQTRDKRSSVSASCLLDISASPPPTKTEILHLTTGLSTCQELSVTLYKVLISSASLVKSMNVLMNSNICLSQHIEAISQCCMYILHNIHRIYIYLLLIQNRKTFHVSALFASLHWLPVAASIKFKTLVTVFKSIKGLLCSSAFGHLEKPVATVAMDQMEIQMVRKEADESSTDSLEGQYTEPIGSEKTTVNSQFLAEEDAERQKFLTNGILKKKYDEYHEEHHPGHTSFGMSVFNLSNAIMGSGILGLSYAMANTGIVIF</sequence>
<evidence type="ECO:0000313" key="6">
    <source>
        <dbReference type="EMBL" id="KPP58721.1"/>
    </source>
</evidence>
<evidence type="ECO:0000256" key="2">
    <source>
        <dbReference type="ARBA" id="ARBA00022692"/>
    </source>
</evidence>
<protein>
    <recommendedName>
        <fullName evidence="5">Amino acid transporter transmembrane domain-containing protein</fullName>
    </recommendedName>
</protein>
<reference evidence="6" key="1">
    <citation type="submission" date="2015-08" db="EMBL/GenBank/DDBJ databases">
        <title>The genome of the Asian arowana (Scleropages formosus).</title>
        <authorList>
            <person name="Tan M.H."/>
            <person name="Gan H.M."/>
            <person name="Croft L.J."/>
            <person name="Austin C.M."/>
        </authorList>
    </citation>
    <scope>NUCLEOTIDE SEQUENCE [LARGE SCALE GENOMIC DNA]</scope>
    <source>
        <strain evidence="6">Aro1</strain>
    </source>
</reference>
<dbReference type="AlphaFoldDB" id="A0A0N8JVP6"/>
<gene>
    <name evidence="6" type="ORF">Z043_123426</name>
</gene>
<dbReference type="InterPro" id="IPR013057">
    <property type="entry name" value="AA_transpt_TM"/>
</dbReference>
<dbReference type="STRING" id="113540.ENSSFOP00015037338"/>
<evidence type="ECO:0000256" key="1">
    <source>
        <dbReference type="ARBA" id="ARBA00004370"/>
    </source>
</evidence>
<feature type="domain" description="Amino acid transporter transmembrane" evidence="5">
    <location>
        <begin position="253"/>
        <end position="285"/>
    </location>
</feature>
<dbReference type="Pfam" id="PF01490">
    <property type="entry name" value="Aa_trans"/>
    <property type="match status" value="1"/>
</dbReference>
<evidence type="ECO:0000256" key="3">
    <source>
        <dbReference type="ARBA" id="ARBA00022989"/>
    </source>
</evidence>
<dbReference type="GO" id="GO:0016020">
    <property type="term" value="C:membrane"/>
    <property type="evidence" value="ECO:0007669"/>
    <property type="project" value="UniProtKB-SubCell"/>
</dbReference>
<name>A0A0N8JVP6_SCLFO</name>
<feature type="non-terminal residue" evidence="6">
    <location>
        <position position="286"/>
    </location>
</feature>
<comment type="subcellular location">
    <subcellularLocation>
        <location evidence="1">Membrane</location>
    </subcellularLocation>
</comment>
<accession>A0A0N8JVP6</accession>
<keyword evidence="3" id="KW-1133">Transmembrane helix</keyword>
<keyword evidence="4" id="KW-0472">Membrane</keyword>
<evidence type="ECO:0000313" key="7">
    <source>
        <dbReference type="Proteomes" id="UP000034805"/>
    </source>
</evidence>
<organism evidence="6 7">
    <name type="scientific">Scleropages formosus</name>
    <name type="common">Asian bonytongue</name>
    <name type="synonym">Osteoglossum formosum</name>
    <dbReference type="NCBI Taxonomy" id="113540"/>
    <lineage>
        <taxon>Eukaryota</taxon>
        <taxon>Metazoa</taxon>
        <taxon>Chordata</taxon>
        <taxon>Craniata</taxon>
        <taxon>Vertebrata</taxon>
        <taxon>Euteleostomi</taxon>
        <taxon>Actinopterygii</taxon>
        <taxon>Neopterygii</taxon>
        <taxon>Teleostei</taxon>
        <taxon>Osteoglossocephala</taxon>
        <taxon>Osteoglossomorpha</taxon>
        <taxon>Osteoglossiformes</taxon>
        <taxon>Osteoglossidae</taxon>
        <taxon>Scleropages</taxon>
    </lineage>
</organism>
<proteinExistence type="predicted"/>
<keyword evidence="2" id="KW-0812">Transmembrane</keyword>
<evidence type="ECO:0000256" key="4">
    <source>
        <dbReference type="ARBA" id="ARBA00023136"/>
    </source>
</evidence>
<comment type="caution">
    <text evidence="6">The sequence shown here is derived from an EMBL/GenBank/DDBJ whole genome shotgun (WGS) entry which is preliminary data.</text>
</comment>